<dbReference type="PANTHER" id="PTHR11220">
    <property type="entry name" value="HEME-BINDING PROTEIN-RELATED"/>
    <property type="match status" value="1"/>
</dbReference>
<accession>A0A8J5XJR1</accession>
<evidence type="ECO:0000313" key="4">
    <source>
        <dbReference type="Proteomes" id="UP000751190"/>
    </source>
</evidence>
<dbReference type="AlphaFoldDB" id="A0A8J5XJR1"/>
<sequence length="404" mass="41830">MQAFRPLLALLVGAATARALKMNSWQARLDKALLDVDLGLGSRLRLFGKAVTDPALAADVQRSLSAIRASGFAQGHPEAIDTLFPMGTTARADLEGLAALRRQIPEVLQQQRRQPLSDAPRGAVPLPPLPDAAEVLSSLVALATDREKQASLREETKDLLRRTPKGLETPKYAVVRTLDGPGTLGAAELRAYEPFTVARTSMRGSGAGAAGEGFNTLAAYLFGKNERAQSMAMTMPVQTAMRDADGACAQPSSMAFVLPARFADAPPAPLASSGVRIDTVPARLVAVQAFAGLATDEEVQRQRAQLLRALADASLAPADGAELILLQYNSPLTVPWRRRNEVALEVAGGIAAARAAAAAGAAAIVGGAAPDSEPAGGVAATAVASAGASAPLAARPSQDESDEL</sequence>
<dbReference type="Gene3D" id="3.20.80.10">
    <property type="entry name" value="Regulatory factor, effector binding domain"/>
    <property type="match status" value="1"/>
</dbReference>
<dbReference type="PANTHER" id="PTHR11220:SF58">
    <property type="entry name" value="SOUL HEME-BINDING FAMILY PROTEIN"/>
    <property type="match status" value="1"/>
</dbReference>
<dbReference type="OMA" id="RAYEPFT"/>
<dbReference type="SUPFAM" id="SSF55136">
    <property type="entry name" value="Probable bacterial effector-binding domain"/>
    <property type="match status" value="1"/>
</dbReference>
<comment type="caution">
    <text evidence="3">The sequence shown here is derived from an EMBL/GenBank/DDBJ whole genome shotgun (WGS) entry which is preliminary data.</text>
</comment>
<dbReference type="EMBL" id="JAGTXO010000024">
    <property type="protein sequence ID" value="KAG8461719.1"/>
    <property type="molecule type" value="Genomic_DNA"/>
</dbReference>
<evidence type="ECO:0000256" key="2">
    <source>
        <dbReference type="SAM" id="SignalP"/>
    </source>
</evidence>
<dbReference type="OrthoDB" id="191700at2759"/>
<organism evidence="3 4">
    <name type="scientific">Diacronema lutheri</name>
    <name type="common">Unicellular marine alga</name>
    <name type="synonym">Monochrysis lutheri</name>
    <dbReference type="NCBI Taxonomy" id="2081491"/>
    <lineage>
        <taxon>Eukaryota</taxon>
        <taxon>Haptista</taxon>
        <taxon>Haptophyta</taxon>
        <taxon>Pavlovophyceae</taxon>
        <taxon>Pavlovales</taxon>
        <taxon>Pavlovaceae</taxon>
        <taxon>Diacronema</taxon>
    </lineage>
</organism>
<feature type="chain" id="PRO_5035178795" evidence="2">
    <location>
        <begin position="20"/>
        <end position="404"/>
    </location>
</feature>
<proteinExistence type="inferred from homology"/>
<comment type="similarity">
    <text evidence="1">Belongs to the HEBP family.</text>
</comment>
<evidence type="ECO:0000313" key="3">
    <source>
        <dbReference type="EMBL" id="KAG8461719.1"/>
    </source>
</evidence>
<dbReference type="InterPro" id="IPR006917">
    <property type="entry name" value="SOUL_heme-bd"/>
</dbReference>
<protein>
    <submittedName>
        <fullName evidence="3">Uncharacterized protein</fullName>
    </submittedName>
</protein>
<dbReference type="InterPro" id="IPR011256">
    <property type="entry name" value="Reg_factor_effector_dom_sf"/>
</dbReference>
<keyword evidence="4" id="KW-1185">Reference proteome</keyword>
<evidence type="ECO:0000256" key="1">
    <source>
        <dbReference type="ARBA" id="ARBA00009817"/>
    </source>
</evidence>
<reference evidence="3" key="1">
    <citation type="submission" date="2021-05" db="EMBL/GenBank/DDBJ databases">
        <title>The genome of the haptophyte Pavlova lutheri (Diacronema luteri, Pavlovales) - a model for lipid biosynthesis in eukaryotic algae.</title>
        <authorList>
            <person name="Hulatt C.J."/>
            <person name="Posewitz M.C."/>
        </authorList>
    </citation>
    <scope>NUCLEOTIDE SEQUENCE</scope>
    <source>
        <strain evidence="3">NIVA-4/92</strain>
    </source>
</reference>
<name>A0A8J5XJR1_DIALT</name>
<dbReference type="Proteomes" id="UP000751190">
    <property type="component" value="Unassembled WGS sequence"/>
</dbReference>
<dbReference type="Pfam" id="PF04832">
    <property type="entry name" value="SOUL"/>
    <property type="match status" value="1"/>
</dbReference>
<keyword evidence="2" id="KW-0732">Signal</keyword>
<gene>
    <name evidence="3" type="ORF">KFE25_001337</name>
</gene>
<feature type="signal peptide" evidence="2">
    <location>
        <begin position="1"/>
        <end position="19"/>
    </location>
</feature>